<dbReference type="Gene3D" id="3.40.50.10680">
    <property type="entry name" value="CofD-like domains"/>
    <property type="match status" value="1"/>
</dbReference>
<dbReference type="GO" id="GO:0005737">
    <property type="term" value="C:cytoplasm"/>
    <property type="evidence" value="ECO:0007669"/>
    <property type="project" value="UniProtKB-SubCell"/>
</dbReference>
<gene>
    <name evidence="3" type="ORF">WRSd3_02389</name>
</gene>
<dbReference type="InterPro" id="IPR038136">
    <property type="entry name" value="CofD-like_dom_sf"/>
</dbReference>
<evidence type="ECO:0000256" key="2">
    <source>
        <dbReference type="HAMAP-Rule" id="MF_00973"/>
    </source>
</evidence>
<dbReference type="PANTHER" id="PTHR30135">
    <property type="entry name" value="UNCHARACTERIZED PROTEIN YVCK-RELATED"/>
    <property type="match status" value="1"/>
</dbReference>
<dbReference type="Proteomes" id="UP000017944">
    <property type="component" value="Unassembled WGS sequence"/>
</dbReference>
<evidence type="ECO:0000313" key="3">
    <source>
        <dbReference type="EMBL" id="ESU79084.1"/>
    </source>
</evidence>
<dbReference type="AlphaFoldDB" id="A0A090NGP7"/>
<organism evidence="3 4">
    <name type="scientific">Shigella dysenteriae WRSd3</name>
    <dbReference type="NCBI Taxonomy" id="1401327"/>
    <lineage>
        <taxon>Bacteria</taxon>
        <taxon>Pseudomonadati</taxon>
        <taxon>Pseudomonadota</taxon>
        <taxon>Gammaproteobacteria</taxon>
        <taxon>Enterobacterales</taxon>
        <taxon>Enterobacteriaceae</taxon>
        <taxon>Shigella</taxon>
    </lineage>
</organism>
<name>A0A090NGP7_SHIDY</name>
<dbReference type="InterPro" id="IPR002882">
    <property type="entry name" value="CofD"/>
</dbReference>
<protein>
    <recommendedName>
        <fullName evidence="2">Putative gluconeogenesis factor</fullName>
    </recommendedName>
</protein>
<evidence type="ECO:0000313" key="4">
    <source>
        <dbReference type="Proteomes" id="UP000017944"/>
    </source>
</evidence>
<proteinExistence type="inferred from homology"/>
<comment type="subcellular location">
    <subcellularLocation>
        <location evidence="2">Cytoplasm</location>
    </subcellularLocation>
</comment>
<dbReference type="PATRIC" id="fig|1401327.3.peg.2209"/>
<dbReference type="CDD" id="cd07187">
    <property type="entry name" value="YvcK_like"/>
    <property type="match status" value="1"/>
</dbReference>
<dbReference type="InterPro" id="IPR010119">
    <property type="entry name" value="Gluconeogen_factor"/>
</dbReference>
<dbReference type="EMBL" id="AXUT01000190">
    <property type="protein sequence ID" value="ESU79084.1"/>
    <property type="molecule type" value="Genomic_DNA"/>
</dbReference>
<comment type="caution">
    <text evidence="3">The sequence shown here is derived from an EMBL/GenBank/DDBJ whole genome shotgun (WGS) entry which is preliminary data.</text>
</comment>
<evidence type="ECO:0000256" key="1">
    <source>
        <dbReference type="ARBA" id="ARBA00022490"/>
    </source>
</evidence>
<reference evidence="3 4" key="1">
    <citation type="submission" date="2013-10" db="EMBL/GenBank/DDBJ databases">
        <title>Draft genomes and the virulence plasmids of Sd1617 vaccine constructs: WRSd3 and WRSd5.</title>
        <authorList>
            <person name="Aksomboon Vongsawan A."/>
            <person name="Venkatesan M.M."/>
            <person name="Vaisvil B."/>
            <person name="Emel G."/>
            <person name="Kepatral V."/>
            <person name="Sethabutr O."/>
            <person name="Serichantalergs O."/>
            <person name="Mason C."/>
        </authorList>
    </citation>
    <scope>NUCLEOTIDE SEQUENCE [LARGE SCALE GENOMIC DNA]</scope>
    <source>
        <strain evidence="3 4">WRSd3</strain>
    </source>
</reference>
<comment type="similarity">
    <text evidence="2">Belongs to the gluconeogenesis factor family.</text>
</comment>
<sequence>MLFPRNLRYCSADNLTPGNYMRNRTLADLERVVALGGGHGLGRVLSSLSSLGSRLTGIVTTTDNGGSTGRIRRSEGGIAWGDMRNCLNQLITEPSVASAMFEYRFGGNGELSGHNLGNLMLKALDHLSVRPLEAINLIRNLLKVDTHLIPMSEHPVDLMAIDDQGHEVYGEVNIDQLTTPIQELLLTPNIPATREAVHAINEADLIIIGPGSFYTSLMPILLLKEIAQALRRTPAPMVYIGNLGRELSLPAANLKLESKLAIMEQYVGKKVIDAVIVGPKVDVSAVKERIVIQEVLEASDIPYRHDRQLLHSALEKALQALG</sequence>
<dbReference type="GO" id="GO:0043743">
    <property type="term" value="F:LPPG:FO 2-phospho-L-lactate transferase activity"/>
    <property type="evidence" value="ECO:0007669"/>
    <property type="project" value="InterPro"/>
</dbReference>
<accession>A0A090NGP7</accession>
<dbReference type="HAMAP" id="MF_00973">
    <property type="entry name" value="Gluconeogen_factor"/>
    <property type="match status" value="1"/>
</dbReference>
<dbReference type="SUPFAM" id="SSF142338">
    <property type="entry name" value="CofD-like"/>
    <property type="match status" value="1"/>
</dbReference>
<dbReference type="GO" id="GO:0008360">
    <property type="term" value="P:regulation of cell shape"/>
    <property type="evidence" value="ECO:0007669"/>
    <property type="project" value="UniProtKB-UniRule"/>
</dbReference>
<keyword evidence="1 2" id="KW-0963">Cytoplasm</keyword>
<dbReference type="NCBIfam" id="TIGR01826">
    <property type="entry name" value="CofD_related"/>
    <property type="match status" value="1"/>
</dbReference>
<dbReference type="Pfam" id="PF01933">
    <property type="entry name" value="CofD"/>
    <property type="match status" value="1"/>
</dbReference>
<comment type="function">
    <text evidence="2">Required for morphogenesis under gluconeogenic growth conditions.</text>
</comment>
<dbReference type="PANTHER" id="PTHR30135:SF3">
    <property type="entry name" value="GLUCONEOGENESIS FACTOR-RELATED"/>
    <property type="match status" value="1"/>
</dbReference>